<organism evidence="9 10">
    <name type="scientific">Lactobacillus equicursoris</name>
    <dbReference type="NCBI Taxonomy" id="420645"/>
    <lineage>
        <taxon>Bacteria</taxon>
        <taxon>Bacillati</taxon>
        <taxon>Bacillota</taxon>
        <taxon>Bacilli</taxon>
        <taxon>Lactobacillales</taxon>
        <taxon>Lactobacillaceae</taxon>
        <taxon>Lactobacillus</taxon>
    </lineage>
</organism>
<evidence type="ECO:0000256" key="4">
    <source>
        <dbReference type="ARBA" id="ARBA00022737"/>
    </source>
</evidence>
<accession>A0A844FPH8</accession>
<keyword evidence="4" id="KW-0677">Repeat</keyword>
<evidence type="ECO:0000256" key="6">
    <source>
        <dbReference type="SAM" id="MobiDB-lite"/>
    </source>
</evidence>
<dbReference type="Gene3D" id="3.10.20.470">
    <property type="match status" value="2"/>
</dbReference>
<feature type="region of interest" description="Disordered" evidence="6">
    <location>
        <begin position="864"/>
        <end position="891"/>
    </location>
</feature>
<dbReference type="InterPro" id="IPR041495">
    <property type="entry name" value="Mub_B2"/>
</dbReference>
<keyword evidence="3" id="KW-0732">Signal</keyword>
<dbReference type="Pfam" id="PF00746">
    <property type="entry name" value="Gram_pos_anchor"/>
    <property type="match status" value="1"/>
</dbReference>
<proteinExistence type="predicted"/>
<feature type="region of interest" description="Disordered" evidence="6">
    <location>
        <begin position="1603"/>
        <end position="1675"/>
    </location>
</feature>
<evidence type="ECO:0000259" key="8">
    <source>
        <dbReference type="PROSITE" id="PS50847"/>
    </source>
</evidence>
<keyword evidence="7" id="KW-0472">Membrane</keyword>
<feature type="compositionally biased region" description="Polar residues" evidence="6">
    <location>
        <begin position="1663"/>
        <end position="1675"/>
    </location>
</feature>
<feature type="transmembrane region" description="Helical" evidence="7">
    <location>
        <begin position="1682"/>
        <end position="1701"/>
    </location>
</feature>
<dbReference type="Proteomes" id="UP000452141">
    <property type="component" value="Unassembled WGS sequence"/>
</dbReference>
<protein>
    <submittedName>
        <fullName evidence="9">MucBP domain-containing protein</fullName>
    </submittedName>
</protein>
<dbReference type="PROSITE" id="PS50847">
    <property type="entry name" value="GRAM_POS_ANCHORING"/>
    <property type="match status" value="1"/>
</dbReference>
<evidence type="ECO:0000313" key="9">
    <source>
        <dbReference type="EMBL" id="MST80544.1"/>
    </source>
</evidence>
<evidence type="ECO:0000256" key="5">
    <source>
        <dbReference type="ARBA" id="ARBA00023088"/>
    </source>
</evidence>
<evidence type="ECO:0000256" key="3">
    <source>
        <dbReference type="ARBA" id="ARBA00022729"/>
    </source>
</evidence>
<keyword evidence="7" id="KW-0812">Transmembrane</keyword>
<evidence type="ECO:0000256" key="7">
    <source>
        <dbReference type="SAM" id="Phobius"/>
    </source>
</evidence>
<feature type="region of interest" description="Disordered" evidence="6">
    <location>
        <begin position="1159"/>
        <end position="1191"/>
    </location>
</feature>
<evidence type="ECO:0000256" key="1">
    <source>
        <dbReference type="ARBA" id="ARBA00022512"/>
    </source>
</evidence>
<evidence type="ECO:0000256" key="2">
    <source>
        <dbReference type="ARBA" id="ARBA00022525"/>
    </source>
</evidence>
<dbReference type="InterPro" id="IPR041558">
    <property type="entry name" value="MucBP_2"/>
</dbReference>
<feature type="compositionally biased region" description="Low complexity" evidence="6">
    <location>
        <begin position="1632"/>
        <end position="1647"/>
    </location>
</feature>
<evidence type="ECO:0000313" key="10">
    <source>
        <dbReference type="Proteomes" id="UP000452141"/>
    </source>
</evidence>
<dbReference type="InterPro" id="IPR009459">
    <property type="entry name" value="MucBP_dom"/>
</dbReference>
<dbReference type="Pfam" id="PF17966">
    <property type="entry name" value="Muc_B2"/>
    <property type="match status" value="4"/>
</dbReference>
<dbReference type="Gene3D" id="3.10.20.320">
    <property type="entry name" value="Putative peptidoglycan bound protein (lpxtg motif)"/>
    <property type="match status" value="3"/>
</dbReference>
<gene>
    <name evidence="9" type="ORF">FYJ61_08860</name>
</gene>
<sequence length="1708" mass="185102">MTDSDIDPAMSDANGATVKIDTSKVPRGFAVDPTKGRYTFGIVKLGGFDHGGNVTDYNSTHGTNYYIRVSTDATGDKEETYVQVVDANNSNNVIWEKTITPDDGKVSIPVLSNVVDGNTVYYEVKFTKSTDATSHITSRTVGLNSNVGTQYIAKAYESVSSGTIDDQGVVNFLFPTLSTKETKYIAEDANGTKTTLATYDETGKMGQKYTISNVRQIKGYDFVRSPGTNSGTLSLSYNKGDTYVRGYALRIANNVFGVKVLEVSETDGTAKIKLYIAKGISKLDLSKASDTHLVYAGDVDKGTLSAPDLNLLNDSSVWKLAFETSPLKPGQVSDEGNNPYDDGKYPSGGYVVRDAWLKEHMTEYGFTYNDIVGADEDDRNVGWKLPDGSLYKDENGNPITDNHTVNWALLNTLPVGQIESAYYYAPQGQVRLNYVTEDGTVLLPSTTKYENTSTGTAYDVTSSYPSTISVNGKTYRYVKSDKSKGKAGTTTVNGYTYNLTPSDTTGTIASNTVNDVYFVYELVTYSTPESLKETKSVTRTIEYYDSVTGEKIPSNLEDTVTQTATMTRSMITDDKGHKIGYGTVSADGTTYTLSNDWTVADQTWTKQDSKDLTSYSYTAPDKASVEAVTVDGNTTDVTEKVYYGHQTTPVKPGEEWPSNVADSDKVKLTKEITRTINYVDTDSNPVNGSPDGKSQYVQTVEFTRTAIVDKVTGKIVGYDTNSDGKADTESGDRAWLPITQTMAEVKSTDPSKLGYDKVDTPTVSEKIVVPSETIEPITVTYGKDPAVVKGTIEYIDDTTGDQLDLDNLPAGTVGSKIDYTTAEKIKYYEDCGYELVYSTFTDGDQRYTNDGNAFYVHLKHQTETITPNDPKTPGDKINPKGGTTYPDGTTKEDLTASVTRTIIYLDAQTREEVATKDVQTVNFSRTVVIDKVTGKVLNYNAWKVTGDKQDWTEVTSPDLSNKGYEAPDKTLVAEETPTATTANQTVEVLYDHATKSVEETEPVTRTINYVDTLGKAVNGAPDGKADITDGDRAWDKLSASLDHVNSATPSSVGYDSVDPAVVQKATVVPTTKDSIETVVYSKIVAGKVTYIDNTTNTTLDTDNLPSAVVGTKINYTTADKIANYEKQGYKYVSSDFTDGSETYADGKNEFTVYLEHATQTITPNDPNPVTPGKPINPDDPNSPVYPSETDRSNLVKDATQTVHYVDNKGNKVFDDKGQTQKDAFTRTVTIDKVTGKVIETTDWTGTKTFDEETTPVKEGYHADKKTAGGLTATPDNPNIEDKVVYTPNGKIVPVDPNGNKIPNAPTPTYPTDPTDPTKVVPNEPIPDVPNWTPVDPSPVTPADPTKDTPVPYTKDETPSKPETPSTKYGLTEKFVDENGNELVPSVNKGTDYKTGDSYDVTGDAKEIPGYKLVKTTDTTGTFDNGNKTAVFTYQKVEVPSKPATPETPATKYGLTEKFVDENGNELVPSVTKGTDYKTGDSYDVTGDAKEIPGYKLVKTTDTTGTFDNGDKTAVFTYQKVETPSKPATPSVPTTTYGLTEKFVDENGNELVPSVNKGTDYKTGDSYDVTGDAKEIPGYKLVKTTDTTGTFGDSDKTAVFTYQKIETPSKPATPAVPTTPDNNTPSEPAVPSKPAKPATPSQTTTTTSNENPLKPNKVEAATPKSGQATLPQTGSDDAQAQTLTVLGLAALAATSLLNFLGFKKRKDQD</sequence>
<reference evidence="9 10" key="1">
    <citation type="submission" date="2019-08" db="EMBL/GenBank/DDBJ databases">
        <title>In-depth cultivation of the pig gut microbiome towards novel bacterial diversity and tailored functional studies.</title>
        <authorList>
            <person name="Wylensek D."/>
            <person name="Hitch T.C.A."/>
            <person name="Clavel T."/>
        </authorList>
    </citation>
    <scope>NUCLEOTIDE SEQUENCE [LARGE SCALE GENOMIC DNA]</scope>
    <source>
        <strain evidence="9 10">WCA-470BD-2E</strain>
    </source>
</reference>
<dbReference type="Pfam" id="PF06458">
    <property type="entry name" value="MucBP"/>
    <property type="match status" value="4"/>
</dbReference>
<dbReference type="RefSeq" id="WP_154487441.1">
    <property type="nucleotide sequence ID" value="NZ_VUMW01000034.1"/>
</dbReference>
<keyword evidence="1" id="KW-0134">Cell wall</keyword>
<dbReference type="InterPro" id="IPR019931">
    <property type="entry name" value="LPXTG_anchor"/>
</dbReference>
<keyword evidence="7" id="KW-1133">Transmembrane helix</keyword>
<feature type="domain" description="Gram-positive cocci surface proteins LPxTG" evidence="8">
    <location>
        <begin position="1669"/>
        <end position="1708"/>
    </location>
</feature>
<name>A0A844FPH8_9LACO</name>
<feature type="region of interest" description="Disordered" evidence="6">
    <location>
        <begin position="1291"/>
        <end position="1388"/>
    </location>
</feature>
<keyword evidence="2" id="KW-0964">Secreted</keyword>
<dbReference type="Pfam" id="PF17965">
    <property type="entry name" value="MucBP_2"/>
    <property type="match status" value="2"/>
</dbReference>
<dbReference type="Gene3D" id="2.60.40.4300">
    <property type="match status" value="4"/>
</dbReference>
<comment type="caution">
    <text evidence="9">The sequence shown here is derived from an EMBL/GenBank/DDBJ whole genome shotgun (WGS) entry which is preliminary data.</text>
</comment>
<keyword evidence="5" id="KW-0572">Peptidoglycan-anchor</keyword>
<dbReference type="EMBL" id="VUMW01000034">
    <property type="protein sequence ID" value="MST80544.1"/>
    <property type="molecule type" value="Genomic_DNA"/>
</dbReference>